<dbReference type="KEGG" id="cfj:CFIO01_12009"/>
<evidence type="ECO:0000313" key="3">
    <source>
        <dbReference type="Proteomes" id="UP000020467"/>
    </source>
</evidence>
<feature type="region of interest" description="Disordered" evidence="1">
    <location>
        <begin position="22"/>
        <end position="90"/>
    </location>
</feature>
<dbReference type="AlphaFoldDB" id="A0A010Q036"/>
<gene>
    <name evidence="2" type="ORF">CFIO01_12009</name>
</gene>
<organism evidence="2 3">
    <name type="scientific">Colletotrichum fioriniae PJ7</name>
    <dbReference type="NCBI Taxonomy" id="1445577"/>
    <lineage>
        <taxon>Eukaryota</taxon>
        <taxon>Fungi</taxon>
        <taxon>Dikarya</taxon>
        <taxon>Ascomycota</taxon>
        <taxon>Pezizomycotina</taxon>
        <taxon>Sordariomycetes</taxon>
        <taxon>Hypocreomycetidae</taxon>
        <taxon>Glomerellales</taxon>
        <taxon>Glomerellaceae</taxon>
        <taxon>Colletotrichum</taxon>
        <taxon>Colletotrichum acutatum species complex</taxon>
    </lineage>
</organism>
<dbReference type="HOGENOM" id="CLU_2440700_0_0_1"/>
<evidence type="ECO:0000256" key="1">
    <source>
        <dbReference type="SAM" id="MobiDB-lite"/>
    </source>
</evidence>
<proteinExistence type="predicted"/>
<protein>
    <submittedName>
        <fullName evidence="2">Uncharacterized protein</fullName>
    </submittedName>
</protein>
<dbReference type="EMBL" id="JARH01001080">
    <property type="protein sequence ID" value="EXF73152.1"/>
    <property type="molecule type" value="Genomic_DNA"/>
</dbReference>
<comment type="caution">
    <text evidence="2">The sequence shown here is derived from an EMBL/GenBank/DDBJ whole genome shotgun (WGS) entry which is preliminary data.</text>
</comment>
<reference evidence="2 3" key="1">
    <citation type="submission" date="2014-02" db="EMBL/GenBank/DDBJ databases">
        <title>The genome sequence of Colletotrichum fioriniae PJ7.</title>
        <authorList>
            <person name="Baroncelli R."/>
            <person name="Thon M.R."/>
        </authorList>
    </citation>
    <scope>NUCLEOTIDE SEQUENCE [LARGE SCALE GENOMIC DNA]</scope>
    <source>
        <strain evidence="2 3">PJ7</strain>
    </source>
</reference>
<keyword evidence="3" id="KW-1185">Reference proteome</keyword>
<feature type="compositionally biased region" description="Acidic residues" evidence="1">
    <location>
        <begin position="57"/>
        <end position="68"/>
    </location>
</feature>
<name>A0A010Q036_9PEZI</name>
<feature type="compositionally biased region" description="Low complexity" evidence="1">
    <location>
        <begin position="42"/>
        <end position="56"/>
    </location>
</feature>
<evidence type="ECO:0000313" key="2">
    <source>
        <dbReference type="EMBL" id="EXF73152.1"/>
    </source>
</evidence>
<sequence>MVKNLAKEVYLQAKRDEAEAAEAARDTAAGHAALSSLREAGEAAAAAEVAPAASEGPAEEEGEEEQEGDNSLGSFGEAMLEILEHWEGST</sequence>
<accession>A0A010Q036</accession>
<dbReference type="Proteomes" id="UP000020467">
    <property type="component" value="Unassembled WGS sequence"/>
</dbReference>